<comment type="caution">
    <text evidence="2">The sequence shown here is derived from an EMBL/GenBank/DDBJ whole genome shotgun (WGS) entry which is preliminary data.</text>
</comment>
<dbReference type="PANTHER" id="PTHR43734:SF7">
    <property type="entry name" value="4,4'-DIAPONEUROSPORENE OXYGENASE"/>
    <property type="match status" value="1"/>
</dbReference>
<evidence type="ECO:0000313" key="3">
    <source>
        <dbReference type="Proteomes" id="UP001145072"/>
    </source>
</evidence>
<dbReference type="RefSeq" id="WP_259869274.1">
    <property type="nucleotide sequence ID" value="NZ_JAMQJZ010000016.1"/>
</dbReference>
<protein>
    <submittedName>
        <fullName evidence="2">FAD-dependent oxidoreductase</fullName>
    </submittedName>
</protein>
<dbReference type="GO" id="GO:0016491">
    <property type="term" value="F:oxidoreductase activity"/>
    <property type="evidence" value="ECO:0007669"/>
    <property type="project" value="UniProtKB-KW"/>
</dbReference>
<dbReference type="InterPro" id="IPR036188">
    <property type="entry name" value="FAD/NAD-bd_sf"/>
</dbReference>
<dbReference type="EMBL" id="JAMQJZ010000016">
    <property type="protein sequence ID" value="MDC3422067.1"/>
    <property type="molecule type" value="Genomic_DNA"/>
</dbReference>
<name>A0A9X3WL23_9BACI</name>
<dbReference type="Pfam" id="PF13450">
    <property type="entry name" value="NAD_binding_8"/>
    <property type="match status" value="1"/>
</dbReference>
<accession>A0A9X3WL23</accession>
<reference evidence="2" key="1">
    <citation type="submission" date="2022-06" db="EMBL/GenBank/DDBJ databases">
        <title>Aquibacillus sp. a new bacterium isolated from soil saline samples.</title>
        <authorList>
            <person name="Galisteo C."/>
            <person name="De La Haba R."/>
            <person name="Sanchez-Porro C."/>
            <person name="Ventosa A."/>
        </authorList>
    </citation>
    <scope>NUCLEOTIDE SEQUENCE</scope>
    <source>
        <strain evidence="2">JCM 12387</strain>
    </source>
</reference>
<dbReference type="Proteomes" id="UP001145072">
    <property type="component" value="Unassembled WGS sequence"/>
</dbReference>
<proteinExistence type="predicted"/>
<dbReference type="SUPFAM" id="SSF51905">
    <property type="entry name" value="FAD/NAD(P)-binding domain"/>
    <property type="match status" value="1"/>
</dbReference>
<dbReference type="PRINTS" id="PR00419">
    <property type="entry name" value="ADXRDTASE"/>
</dbReference>
<evidence type="ECO:0000256" key="1">
    <source>
        <dbReference type="ARBA" id="ARBA00023002"/>
    </source>
</evidence>
<dbReference type="AlphaFoldDB" id="A0A9X3WL23"/>
<sequence>MKKVIVIGGGLGGLSSAIHLANQGYNVTIVEKEATLGGKLQRVETNGFTFDLGPSTITMKHVFESVIEACGREVEDYLQFYPIETGTRNVFPDGYSVDFNTSIDDVEQQIHVYSPEDALQYRSFLEE</sequence>
<evidence type="ECO:0000313" key="2">
    <source>
        <dbReference type="EMBL" id="MDC3422067.1"/>
    </source>
</evidence>
<keyword evidence="3" id="KW-1185">Reference proteome</keyword>
<organism evidence="2 3">
    <name type="scientific">Aquibacillus koreensis</name>
    <dbReference type="NCBI Taxonomy" id="279446"/>
    <lineage>
        <taxon>Bacteria</taxon>
        <taxon>Bacillati</taxon>
        <taxon>Bacillota</taxon>
        <taxon>Bacilli</taxon>
        <taxon>Bacillales</taxon>
        <taxon>Bacillaceae</taxon>
        <taxon>Aquibacillus</taxon>
    </lineage>
</organism>
<gene>
    <name evidence="2" type="ORF">NC661_17040</name>
</gene>
<keyword evidence="1" id="KW-0560">Oxidoreductase</keyword>
<dbReference type="Gene3D" id="3.50.50.60">
    <property type="entry name" value="FAD/NAD(P)-binding domain"/>
    <property type="match status" value="1"/>
</dbReference>
<dbReference type="PANTHER" id="PTHR43734">
    <property type="entry name" value="PHYTOENE DESATURASE"/>
    <property type="match status" value="1"/>
</dbReference>